<keyword evidence="2" id="KW-0964">Secreted</keyword>
<evidence type="ECO:0000256" key="2">
    <source>
        <dbReference type="ARBA" id="ARBA00022525"/>
    </source>
</evidence>
<feature type="region of interest" description="Disordered" evidence="7">
    <location>
        <begin position="2040"/>
        <end position="2104"/>
    </location>
</feature>
<sequence>MFHNSKTKGHGSIRKNKVYGTIGILTLGTIAILSAHQGVAADEVTATKPTTSTPVAEASDTSLAVQSKAASTEAASSSTAAATTAKAETTAPAGATSTADTTTTESAAMQPAAASAATTATATPAATTAAAETTATPATTAKAEAATAAPAGAVSTSEPAAPTTTTTPTATPVDRTEGSKVTVENQKLKDAISEANGYNIDVKKNPNNNIGTANSEVEAEAKKELANTLEETQATRIKTGVDAYKRDLKKAQENTGTDGYLSEVVSQGLKFESEPNGKLSISGATEFGQKDMPNAQSYDEYVAGGGTFGSTPVAPFTTTLSGGGSRFVIPKIENNQTITATYSNLQNSTYNGKKISKVVYEVTNISGGTGIVGFAEKDPTKGIYTFYNINQPSRYRVNIRFYDADGNPIQFTKTNPAILAMTSLTKTEPTTGSLAGKKHEESITDYSFRPVKITGSLVEKQADGRLAASSPTHDIKDNYDDPNFYKMGIAGVAESGDTISFVMQRTSQWDRGYWLALTSKLPSRFTLVKPDLDYNLVEYNTAGNVLLDNYIQGTTTKLTATQTVKPKGTPTGESYTTTHQETITTADGKVYKYVSSTDNTTGTVKLGTINVANYYTEVKGNVVVDYQDKQGNKIAERIVDTPDTSVGTAYDTTDHKPEIITTANGTTYRIDRSATIGKESGTVVEGTTRVVYVYDKIDKPTEKYGNVVVDYQDKQGNKIAERVVDTPTSKVGTAYDTTDHKPATITTADGTTYRIDRSATKGKESGQVVEGTTQVIYVYDKVEKPVEKKYGDVTVEYKNKSGATISPKVTDTPRSEVGTDYDTTDQRKETITTVDGKKYRLDPKATQGAEKGKVVEGNTNITYYYDLVPDIPTPEKKYGDVTVEYKNKSGATISPKVTDTPRSEVGTDYDTTDQRKETITTVDGKKYRLDPKATQGAEKGKVVEGNTNITYYYDLVPDIPTPEKKYGDVTVEYKNKSGATISPKVTDTPRSEVGTDYDTTDQRKETITTVDGKKYRLDPKATQGAEKGKVVEGNTNITYYYDLVPDVPTPDEYGNVVVDYQDKKGNTIAPRVVDTPDSKVGTNYDTTDHKPTRITTADGKVYRIDLNATQGQESGKIVKGTTRVVYVYDEVVGDVTVHYKDEDGKVIKEPEKDTTGAPINTVYDTRDHAHKTITTKDGRTYEIVPEKTQGIEQGRVVEGNTDVTYIYKQVFGDVVVHYEDESGKKIKEDVTDTSHARVGENYDTTDHKTTAIKSGDKVYNLVPEKTKGNEKGKVTKGVTEVTYVYKEVKAEPKKKGTNAKGEDVNGKTMLAGSTEVYTIDIDNDQYKGMTGLTDKDKQAGLMVVEKYSGKYVTPNLAGVRVTTEDGKVQSGFTTKIYKSVAEAPQKVQDYIKAKGLKIDGEFAVTTADDPVAYTNNYVLKGINLKLVFPTTVKKEIKEASKYNNRAYQIDFTGIHETNLVTNNIPKINPKKDVVATVEDGQKDQNSLNNKTVKVGQVYNFELETSYLPANRGQAIEKMEVRDKYSSLVEYNGVHKWYAKTDILLKNGQKLAKGTDLTQYVNQTIDHKARTVLYSFSKDFLSKISDNSEFQATGYMQVKQLNTGTVKNTFTEIINNVERDSNTVTVDSPQDYGDVVVHYVDESGKKIKEDVTDTSHSKVGENYDTTDHKTTAIKSGDKVYNLVPEKTKGNEKGKVTKGVTEVTYVYKEVKAEPKKKGTNAKGEDVNGKTMLAGSTEVYTIDIDNDQYKGMTGLTDKDKQAGLMVVEKYSSKHVTPNLAGVRVTTEDGKVQSGFTTKIYKSVAEAPQKVQDYIKAKGLKIDGEFAVTTADDPVAYTNNYVLKGINLKLVFPTTVKKEIKEASKYDNRAYQIDFTGIHETNLVTNNIPKINPKKDVVATVEDGQKDQNSLNNKTVKVGQVYNFELETSYLPANRGQAIEKMEVRDKYSSLVEYNGVHKWYAKTDILLKNGQKLAKGTDLTKFVNQTVDHKTRTVLYSFSSAFLNSISDNSEFQATGYMQVKQLDYGTVKNTFTEIINGVERNSNTVTVVTPDKPKTPDKPQTPPETPNTPEKPQTPPTPTPTPVVPTTPKKPVTPKVSLPSTGEATNTGAALTGLAFAATALSMLGFKKRKEEE</sequence>
<protein>
    <submittedName>
        <fullName evidence="9">Muramidase-released protein</fullName>
    </submittedName>
</protein>
<dbReference type="Pfam" id="PF18652">
    <property type="entry name" value="Adhesin_P1_N"/>
    <property type="match status" value="1"/>
</dbReference>
<dbReference type="InterPro" id="IPR013574">
    <property type="entry name" value="Glucan-bd_C/Surface_Ag-I/II_V"/>
</dbReference>
<evidence type="ECO:0000256" key="3">
    <source>
        <dbReference type="ARBA" id="ARBA00022729"/>
    </source>
</evidence>
<dbReference type="Gene3D" id="3.10.20.320">
    <property type="entry name" value="Putative peptidoglycan bound protein (lpxtg motif)"/>
    <property type="match status" value="9"/>
</dbReference>
<organism evidence="9 10">
    <name type="scientific">Streptococcus viridans</name>
    <dbReference type="NCBI Taxonomy" id="78535"/>
    <lineage>
        <taxon>Bacteria</taxon>
        <taxon>Bacillati</taxon>
        <taxon>Bacillota</taxon>
        <taxon>Bacilli</taxon>
        <taxon>Lactobacillales</taxon>
        <taxon>Streptococcaceae</taxon>
        <taxon>Streptococcus</taxon>
    </lineage>
</organism>
<dbReference type="InterPro" id="IPR009459">
    <property type="entry name" value="MucBP_dom"/>
</dbReference>
<accession>A0ABD7NBW5</accession>
<dbReference type="Pfam" id="PF17998">
    <property type="entry name" value="AgI_II_C2"/>
    <property type="match status" value="2"/>
</dbReference>
<dbReference type="EMBL" id="UHHS01000001">
    <property type="protein sequence ID" value="SUO77313.1"/>
    <property type="molecule type" value="Genomic_DNA"/>
</dbReference>
<evidence type="ECO:0000256" key="1">
    <source>
        <dbReference type="ARBA" id="ARBA00022512"/>
    </source>
</evidence>
<comment type="similarity">
    <text evidence="6">Belongs to the antigen I/II family.</text>
</comment>
<evidence type="ECO:0000259" key="8">
    <source>
        <dbReference type="PROSITE" id="PS50847"/>
    </source>
</evidence>
<dbReference type="InterPro" id="IPR041324">
    <property type="entry name" value="AgI/II_N"/>
</dbReference>
<keyword evidence="4" id="KW-0677">Repeat</keyword>
<dbReference type="Pfam" id="PF16364">
    <property type="entry name" value="Antigen_C"/>
    <property type="match status" value="2"/>
</dbReference>
<feature type="region of interest" description="Disordered" evidence="7">
    <location>
        <begin position="72"/>
        <end position="182"/>
    </location>
</feature>
<dbReference type="InterPro" id="IPR026345">
    <property type="entry name" value="Adh_isopep-form_adh_dom"/>
</dbReference>
<comment type="caution">
    <text evidence="9">The sequence shown here is derived from an EMBL/GenBank/DDBJ whole genome shotgun (WGS) entry which is preliminary data.</text>
</comment>
<dbReference type="PROSITE" id="PS50847">
    <property type="entry name" value="GRAM_POS_ANCHORING"/>
    <property type="match status" value="1"/>
</dbReference>
<dbReference type="Pfam" id="PF08363">
    <property type="entry name" value="GbpC"/>
    <property type="match status" value="1"/>
</dbReference>
<dbReference type="Pfam" id="PF06458">
    <property type="entry name" value="MucBP"/>
    <property type="match status" value="9"/>
</dbReference>
<dbReference type="Pfam" id="PF00746">
    <property type="entry name" value="Gram_pos_anchor"/>
    <property type="match status" value="1"/>
</dbReference>
<dbReference type="RefSeq" id="WP_041331924.1">
    <property type="nucleotide sequence ID" value="NZ_UHHS01000001.1"/>
</dbReference>
<evidence type="ECO:0000256" key="7">
    <source>
        <dbReference type="SAM" id="MobiDB-lite"/>
    </source>
</evidence>
<feature type="domain" description="Gram-positive cocci surface proteins LPxTG" evidence="8">
    <location>
        <begin position="2096"/>
        <end position="2131"/>
    </location>
</feature>
<dbReference type="Gene3D" id="2.60.530.10">
    <property type="entry name" value="Major cell-surface adhesin PAc"/>
    <property type="match status" value="1"/>
</dbReference>
<feature type="compositionally biased region" description="Low complexity" evidence="7">
    <location>
        <begin position="2084"/>
        <end position="2104"/>
    </location>
</feature>
<keyword evidence="3" id="KW-0732">Signal</keyword>
<evidence type="ECO:0000313" key="9">
    <source>
        <dbReference type="EMBL" id="SUO77313.1"/>
    </source>
</evidence>
<dbReference type="InterPro" id="IPR019931">
    <property type="entry name" value="LPXTG_anchor"/>
</dbReference>
<evidence type="ECO:0000313" key="10">
    <source>
        <dbReference type="Proteomes" id="UP000254098"/>
    </source>
</evidence>
<dbReference type="InterPro" id="IPR036234">
    <property type="entry name" value="SA_I/II_PAC_V_sf"/>
</dbReference>
<feature type="compositionally biased region" description="Pro residues" evidence="7">
    <location>
        <begin position="2070"/>
        <end position="2083"/>
    </location>
</feature>
<dbReference type="SUPFAM" id="SSF74914">
    <property type="entry name" value="V-region of surface antigen I/II (SA I/II, PAC)"/>
    <property type="match status" value="1"/>
</dbReference>
<dbReference type="Proteomes" id="UP000254098">
    <property type="component" value="Unassembled WGS sequence"/>
</dbReference>
<feature type="compositionally biased region" description="Low complexity" evidence="7">
    <location>
        <begin position="72"/>
        <end position="172"/>
    </location>
</feature>
<dbReference type="InterPro" id="IPR032300">
    <property type="entry name" value="Antigen_C"/>
</dbReference>
<dbReference type="NCBIfam" id="TIGR01167">
    <property type="entry name" value="LPXTG_anchor"/>
    <property type="match status" value="1"/>
</dbReference>
<proteinExistence type="inferred from homology"/>
<dbReference type="Gene3D" id="2.60.40.740">
    <property type="match status" value="4"/>
</dbReference>
<keyword evidence="10" id="KW-1185">Reference proteome</keyword>
<keyword evidence="5" id="KW-0572">Peptidoglycan-anchor</keyword>
<evidence type="ECO:0000256" key="4">
    <source>
        <dbReference type="ARBA" id="ARBA00022737"/>
    </source>
</evidence>
<name>A0ABD7NBW5_9STRE</name>
<dbReference type="NCBIfam" id="TIGR04228">
    <property type="entry name" value="isopep_sspB_C2"/>
    <property type="match status" value="2"/>
</dbReference>
<gene>
    <name evidence="9" type="primary">pac</name>
    <name evidence="9" type="ORF">NCTC1080_00160</name>
</gene>
<reference evidence="9 10" key="1">
    <citation type="submission" date="2018-06" db="EMBL/GenBank/DDBJ databases">
        <authorList>
            <consortium name="Pathogen Informatics"/>
            <person name="Doyle S."/>
        </authorList>
    </citation>
    <scope>NUCLEOTIDE SEQUENCE [LARGE SCALE GENOMIC DNA]</scope>
    <source>
        <strain evidence="9 10">NCTC1080</strain>
    </source>
</reference>
<evidence type="ECO:0000256" key="5">
    <source>
        <dbReference type="ARBA" id="ARBA00023088"/>
    </source>
</evidence>
<keyword evidence="1" id="KW-0134">Cell wall</keyword>
<evidence type="ECO:0000256" key="6">
    <source>
        <dbReference type="ARBA" id="ARBA00024351"/>
    </source>
</evidence>